<organism evidence="1 2">
    <name type="scientific">Rhodobacter phage RcapNL</name>
    <dbReference type="NCBI Taxonomy" id="1131316"/>
    <lineage>
        <taxon>Viruses</taxon>
        <taxon>Duplodnaviria</taxon>
        <taxon>Heunggongvirae</taxon>
        <taxon>Uroviricota</taxon>
        <taxon>Caudoviricetes</taxon>
        <taxon>Capnelvirus</taxon>
        <taxon>Capnelvirus RcapNL</taxon>
    </lineage>
</organism>
<evidence type="ECO:0000313" key="2">
    <source>
        <dbReference type="Proteomes" id="UP000007518"/>
    </source>
</evidence>
<dbReference type="RefSeq" id="YP_007518392.1">
    <property type="nucleotide sequence ID" value="NC_020489.1"/>
</dbReference>
<accession>H6WBL3</accession>
<name>H6WBL3_9CAUD</name>
<dbReference type="InterPro" id="IPR011738">
    <property type="entry name" value="Phage_CHP"/>
</dbReference>
<proteinExistence type="predicted"/>
<protein>
    <recommendedName>
        <fullName evidence="3">PhiE125 gp8 family phage protein</fullName>
    </recommendedName>
</protein>
<evidence type="ECO:0000313" key="1">
    <source>
        <dbReference type="EMBL" id="AFA44850.1"/>
    </source>
</evidence>
<dbReference type="GeneID" id="14698215"/>
<sequence length="192" mass="20516">MRLTRTVAPAAAPLSVAQAKEQAEFEGDHRDSMIADQIAAAVDLLDGPTGWLGRAIVTQTWMLELPSWPSCLVLPVEPVQSVSVSYLDISGAEVQVSAESHYLLQNPGMAAELHWSSGWVPPAVSKTAPLPVRISMVAGYGDAAACPPAIRQAIRMLVAHWMAVREGVNVGNIVSEVPLAVGALLARYRRMV</sequence>
<dbReference type="NCBIfam" id="TIGR02215">
    <property type="entry name" value="phage_chp_gp8"/>
    <property type="match status" value="1"/>
</dbReference>
<dbReference type="Gene3D" id="1.10.3230.30">
    <property type="entry name" value="Phage gp6-like head-tail connector protein"/>
    <property type="match status" value="1"/>
</dbReference>
<dbReference type="OrthoDB" id="17246at10239"/>
<evidence type="ECO:0008006" key="3">
    <source>
        <dbReference type="Google" id="ProtNLM"/>
    </source>
</evidence>
<gene>
    <name evidence="1" type="ORF">RcapNL_00010</name>
</gene>
<keyword evidence="2" id="KW-1185">Reference proteome</keyword>
<reference evidence="1 2" key="1">
    <citation type="submission" date="2011-11" db="EMBL/GenBank/DDBJ databases">
        <authorList>
            <person name="Hynes A.P."/>
            <person name="Lang A.S."/>
        </authorList>
    </citation>
    <scope>NUCLEOTIDE SEQUENCE [LARGE SCALE GENOMIC DNA]</scope>
</reference>
<dbReference type="EMBL" id="JQ066768">
    <property type="protein sequence ID" value="AFA44850.1"/>
    <property type="molecule type" value="Genomic_DNA"/>
</dbReference>
<dbReference type="Proteomes" id="UP000007518">
    <property type="component" value="Segment"/>
</dbReference>
<dbReference type="CDD" id="cd08054">
    <property type="entry name" value="gp6"/>
    <property type="match status" value="1"/>
</dbReference>
<dbReference type="KEGG" id="vg:14698215"/>